<feature type="transmembrane region" description="Helical" evidence="3">
    <location>
        <begin position="148"/>
        <end position="165"/>
    </location>
</feature>
<protein>
    <recommendedName>
        <fullName evidence="6">Tetratricopeptide repeat protein</fullName>
    </recommendedName>
</protein>
<sequence length="644" mass="72731">MLNIQRGVAASLLLLLVFCWWAYQPAVNGPFLLDDFSNLNALTGGVETFEDVRRYLGLGNAGPLGRPLSMLSFLINDNAWPSAPDAFKPTNLLIHLLTGVVLFSGLRLMLLQVMPRRSSEWLAILAVGFFLLHPMQVSSVMYVVQRMTLLAALFIAIGVFLHCYIRVKYPDLTVLSLVIMTFSAGMFTVLASLSKETGVLLPVYLLVIEFTFFSNKFESANFKWWRRIVLGIPAASLVMYLLNLPKWMASYGHRDFSFYERILTEPVILKDYLLQILSMKVYGLGLFHDDYPIYSSISNPVVLTSMLMILALIFVAVLKRKTWPLFSFGVLWFLAGHLIESTTVPLELYFEHRNYLSVLGVAIVLFAALQAMASNVSGAFWGIAPGLLLILGMSTYGYANEWSSADRLIPIWAAEHPESPRARRSYAQMLAVNGMYEEALLELDEGYREFPQDLSFPIMSLIFSCSAEKAYRYDVDDLIKRTEEHKATNSFRTTTTLLFQMMIDGHCQDLAAPMQKLVDEMPLLSNARFKRSLLSAISIKSGELYIVKGDYNSALLRFVNVDRRTPSASSAVRLSNLYLMMGELDLAVKFLQTAKDRSENSAWGLMEPRRSEYDKKLQWIRSAQAKLDEIESASPDFKESVDVN</sequence>
<feature type="transmembrane region" description="Helical" evidence="3">
    <location>
        <begin position="199"/>
        <end position="217"/>
    </location>
</feature>
<dbReference type="InterPro" id="IPR052346">
    <property type="entry name" value="O-mannosyl-transferase_TMTC"/>
</dbReference>
<feature type="transmembrane region" description="Helical" evidence="3">
    <location>
        <begin position="380"/>
        <end position="399"/>
    </location>
</feature>
<feature type="transmembrane region" description="Helical" evidence="3">
    <location>
        <begin position="172"/>
        <end position="193"/>
    </location>
</feature>
<evidence type="ECO:0000313" key="4">
    <source>
        <dbReference type="EMBL" id="NHO65097.1"/>
    </source>
</evidence>
<keyword evidence="1" id="KW-0677">Repeat</keyword>
<evidence type="ECO:0000256" key="3">
    <source>
        <dbReference type="SAM" id="Phobius"/>
    </source>
</evidence>
<keyword evidence="5" id="KW-1185">Reference proteome</keyword>
<dbReference type="InterPro" id="IPR011990">
    <property type="entry name" value="TPR-like_helical_dom_sf"/>
</dbReference>
<feature type="transmembrane region" description="Helical" evidence="3">
    <location>
        <begin position="92"/>
        <end position="110"/>
    </location>
</feature>
<dbReference type="EMBL" id="JAAONZ010000003">
    <property type="protein sequence ID" value="NHO65097.1"/>
    <property type="molecule type" value="Genomic_DNA"/>
</dbReference>
<keyword evidence="3" id="KW-0812">Transmembrane</keyword>
<evidence type="ECO:0008006" key="6">
    <source>
        <dbReference type="Google" id="ProtNLM"/>
    </source>
</evidence>
<comment type="caution">
    <text evidence="4">The sequence shown here is derived from an EMBL/GenBank/DDBJ whole genome shotgun (WGS) entry which is preliminary data.</text>
</comment>
<evidence type="ECO:0000256" key="1">
    <source>
        <dbReference type="ARBA" id="ARBA00022737"/>
    </source>
</evidence>
<dbReference type="AlphaFoldDB" id="A0A9E5JQY5"/>
<dbReference type="Proteomes" id="UP000787472">
    <property type="component" value="Unassembled WGS sequence"/>
</dbReference>
<evidence type="ECO:0000256" key="2">
    <source>
        <dbReference type="ARBA" id="ARBA00022803"/>
    </source>
</evidence>
<feature type="transmembrane region" description="Helical" evidence="3">
    <location>
        <begin position="355"/>
        <end position="373"/>
    </location>
</feature>
<gene>
    <name evidence="4" type="ORF">G8770_06025</name>
</gene>
<feature type="transmembrane region" description="Helical" evidence="3">
    <location>
        <begin position="325"/>
        <end position="343"/>
    </location>
</feature>
<dbReference type="SUPFAM" id="SSF48452">
    <property type="entry name" value="TPR-like"/>
    <property type="match status" value="1"/>
</dbReference>
<dbReference type="Gene3D" id="1.25.40.10">
    <property type="entry name" value="Tetratricopeptide repeat domain"/>
    <property type="match status" value="1"/>
</dbReference>
<evidence type="ECO:0000313" key="5">
    <source>
        <dbReference type="Proteomes" id="UP000787472"/>
    </source>
</evidence>
<feature type="transmembrane region" description="Helical" evidence="3">
    <location>
        <begin position="7"/>
        <end position="23"/>
    </location>
</feature>
<dbReference type="RefSeq" id="WP_167183234.1">
    <property type="nucleotide sequence ID" value="NZ_JAAONZ010000003.1"/>
</dbReference>
<feature type="transmembrane region" description="Helical" evidence="3">
    <location>
        <begin position="297"/>
        <end position="318"/>
    </location>
</feature>
<dbReference type="PANTHER" id="PTHR44227:SF3">
    <property type="entry name" value="PROTEIN O-MANNOSYL-TRANSFERASE TMTC4"/>
    <property type="match status" value="1"/>
</dbReference>
<organism evidence="4 5">
    <name type="scientific">Pseudomaricurvus hydrocarbonicus</name>
    <dbReference type="NCBI Taxonomy" id="1470433"/>
    <lineage>
        <taxon>Bacteria</taxon>
        <taxon>Pseudomonadati</taxon>
        <taxon>Pseudomonadota</taxon>
        <taxon>Gammaproteobacteria</taxon>
        <taxon>Cellvibrionales</taxon>
        <taxon>Cellvibrionaceae</taxon>
        <taxon>Pseudomaricurvus</taxon>
    </lineage>
</organism>
<feature type="transmembrane region" description="Helical" evidence="3">
    <location>
        <begin position="224"/>
        <end position="242"/>
    </location>
</feature>
<keyword evidence="3" id="KW-0472">Membrane</keyword>
<dbReference type="PANTHER" id="PTHR44227">
    <property type="match status" value="1"/>
</dbReference>
<accession>A0A9E5JQY5</accession>
<reference evidence="4" key="1">
    <citation type="submission" date="2020-03" db="EMBL/GenBank/DDBJ databases">
        <authorList>
            <person name="Guo F."/>
        </authorList>
    </citation>
    <scope>NUCLEOTIDE SEQUENCE</scope>
    <source>
        <strain evidence="4">JCM 30134</strain>
    </source>
</reference>
<name>A0A9E5JQY5_9GAMM</name>
<keyword evidence="3" id="KW-1133">Transmembrane helix</keyword>
<feature type="transmembrane region" description="Helical" evidence="3">
    <location>
        <begin position="122"/>
        <end position="142"/>
    </location>
</feature>
<proteinExistence type="predicted"/>
<keyword evidence="2" id="KW-0802">TPR repeat</keyword>